<keyword evidence="1" id="KW-0732">Signal</keyword>
<feature type="domain" description="PBP" evidence="3">
    <location>
        <begin position="212"/>
        <end position="480"/>
    </location>
</feature>
<dbReference type="PANTHER" id="PTHR30570">
    <property type="entry name" value="PERIPLASMIC PHOSPHATE BINDING COMPONENT OF PHOSPHATE ABC TRANSPORTER"/>
    <property type="match status" value="1"/>
</dbReference>
<evidence type="ECO:0000256" key="1">
    <source>
        <dbReference type="ARBA" id="ARBA00022729"/>
    </source>
</evidence>
<proteinExistence type="predicted"/>
<accession>A0ABW4PCX9</accession>
<dbReference type="EMBL" id="JBHUFU010000001">
    <property type="protein sequence ID" value="MFD1828139.1"/>
    <property type="molecule type" value="Genomic_DNA"/>
</dbReference>
<dbReference type="Proteomes" id="UP001597365">
    <property type="component" value="Unassembled WGS sequence"/>
</dbReference>
<sequence>MEWLSTETVLGALGIVVTIAVVAYDRLRPGRRLVGYRVQMDTAIGADTRPGQAGVRIGLFGDDRELTDATLVLLRIENDGVKDIGQASFEAPLCAVFEGRRVLGVAVTDPSPRGLMERLTTDNGLRYEDNRVRIPPLPLNTGDHFKLLVLLTGGPVGGKVHLEGTLNEGRIRPNRQRRGGPRNLYLGLAAFLILIGGITVGTRLEGPPPPLECASGNLTVLGSTAFAPVMEEVSTAYEADCPGAKITVEAKGSNEGLLELDALGRKSKEGAPAAIAMSDGRDPDDRPGLREHPVAATVFAVVVNERTGVEDISLADLKRLYTGEIDNWSRLGGADLPVSLVSRDYRSGTRGIFHERLLDDHEPAASSSDCRRRNDADAAVLRCERGSTRQVLEMVGAVPGAIGYAELQAATEAENVTLLRLDGIAADVDAIGPAPRRSGTGEPAGPSGGRGTYPFWGVEYAYTYTQPPADSLTSKFLDYLGGGTAQNVLRTHGHLPCAAPGNQSLCQRM</sequence>
<dbReference type="RefSeq" id="WP_380895402.1">
    <property type="nucleotide sequence ID" value="NZ_JBHUFU010000001.1"/>
</dbReference>
<gene>
    <name evidence="4" type="ORF">ACFSJS_00485</name>
</gene>
<evidence type="ECO:0000313" key="4">
    <source>
        <dbReference type="EMBL" id="MFD1828139.1"/>
    </source>
</evidence>
<keyword evidence="2" id="KW-1133">Transmembrane helix</keyword>
<dbReference type="InterPro" id="IPR050811">
    <property type="entry name" value="Phosphate_ABC_transporter"/>
</dbReference>
<keyword evidence="2" id="KW-0472">Membrane</keyword>
<feature type="transmembrane region" description="Helical" evidence="2">
    <location>
        <begin position="6"/>
        <end position="24"/>
    </location>
</feature>
<name>A0ABW4PCX9_9ACTN</name>
<dbReference type="PANTHER" id="PTHR30570:SF1">
    <property type="entry name" value="PHOSPHATE-BINDING PROTEIN PSTS"/>
    <property type="match status" value="1"/>
</dbReference>
<dbReference type="SUPFAM" id="SSF53850">
    <property type="entry name" value="Periplasmic binding protein-like II"/>
    <property type="match status" value="1"/>
</dbReference>
<evidence type="ECO:0000259" key="3">
    <source>
        <dbReference type="Pfam" id="PF12849"/>
    </source>
</evidence>
<dbReference type="Gene3D" id="3.40.190.10">
    <property type="entry name" value="Periplasmic binding protein-like II"/>
    <property type="match status" value="2"/>
</dbReference>
<dbReference type="InterPro" id="IPR024370">
    <property type="entry name" value="PBP_domain"/>
</dbReference>
<feature type="transmembrane region" description="Helical" evidence="2">
    <location>
        <begin position="184"/>
        <end position="204"/>
    </location>
</feature>
<comment type="caution">
    <text evidence="4">The sequence shown here is derived from an EMBL/GenBank/DDBJ whole genome shotgun (WGS) entry which is preliminary data.</text>
</comment>
<keyword evidence="2" id="KW-0812">Transmembrane</keyword>
<evidence type="ECO:0000256" key="2">
    <source>
        <dbReference type="SAM" id="Phobius"/>
    </source>
</evidence>
<evidence type="ECO:0000313" key="5">
    <source>
        <dbReference type="Proteomes" id="UP001597365"/>
    </source>
</evidence>
<protein>
    <submittedName>
        <fullName evidence="4">Substrate-binding domain-containing protein</fullName>
    </submittedName>
</protein>
<keyword evidence="5" id="KW-1185">Reference proteome</keyword>
<dbReference type="Pfam" id="PF12849">
    <property type="entry name" value="PBP_like_2"/>
    <property type="match status" value="1"/>
</dbReference>
<organism evidence="4 5">
    <name type="scientific">Streptomyces desertarenae</name>
    <dbReference type="NCBI Taxonomy" id="2666184"/>
    <lineage>
        <taxon>Bacteria</taxon>
        <taxon>Bacillati</taxon>
        <taxon>Actinomycetota</taxon>
        <taxon>Actinomycetes</taxon>
        <taxon>Kitasatosporales</taxon>
        <taxon>Streptomycetaceae</taxon>
        <taxon>Streptomyces</taxon>
    </lineage>
</organism>
<reference evidence="5" key="1">
    <citation type="journal article" date="2019" name="Int. J. Syst. Evol. Microbiol.">
        <title>The Global Catalogue of Microorganisms (GCM) 10K type strain sequencing project: providing services to taxonomists for standard genome sequencing and annotation.</title>
        <authorList>
            <consortium name="The Broad Institute Genomics Platform"/>
            <consortium name="The Broad Institute Genome Sequencing Center for Infectious Disease"/>
            <person name="Wu L."/>
            <person name="Ma J."/>
        </authorList>
    </citation>
    <scope>NUCLEOTIDE SEQUENCE [LARGE SCALE GENOMIC DNA]</scope>
    <source>
        <strain evidence="5">CGMCC 4.7455</strain>
    </source>
</reference>